<evidence type="ECO:0000256" key="1">
    <source>
        <dbReference type="SAM" id="MobiDB-lite"/>
    </source>
</evidence>
<sequence>MAIGATPLIPLYRVQPIPDARLQRFGVNNAQLFGKPMVEFTAAEAQPSQPAPARPAASRLQDLQDRNQNPALEPRAFLPDATAPATAPRSSNPAGLGTASGPGALVDLKA</sequence>
<evidence type="ECO:0000313" key="2">
    <source>
        <dbReference type="EMBL" id="GLH73032.1"/>
    </source>
</evidence>
<evidence type="ECO:0000313" key="3">
    <source>
        <dbReference type="Proteomes" id="UP001165069"/>
    </source>
</evidence>
<proteinExistence type="predicted"/>
<reference evidence="2 3" key="1">
    <citation type="journal article" date="2023" name="Antonie Van Leeuwenhoek">
        <title>Mesoterricola silvestris gen. nov., sp. nov., Mesoterricola sediminis sp. nov., Geothrix oryzae sp. nov., Geothrix edaphica sp. nov., Geothrix rubra sp. nov., and Geothrix limicola sp. nov., six novel members of Acidobacteriota isolated from soils.</title>
        <authorList>
            <person name="Itoh H."/>
            <person name="Sugisawa Y."/>
            <person name="Mise K."/>
            <person name="Xu Z."/>
            <person name="Kuniyasu M."/>
            <person name="Ushijima N."/>
            <person name="Kawano K."/>
            <person name="Kobayashi E."/>
            <person name="Shiratori Y."/>
            <person name="Masuda Y."/>
            <person name="Senoo K."/>
        </authorList>
    </citation>
    <scope>NUCLEOTIDE SEQUENCE [LARGE SCALE GENOMIC DNA]</scope>
    <source>
        <strain evidence="2 3">Red804</strain>
    </source>
</reference>
<dbReference type="EMBL" id="BSDE01000002">
    <property type="protein sequence ID" value="GLH73032.1"/>
    <property type="molecule type" value="Genomic_DNA"/>
</dbReference>
<dbReference type="Proteomes" id="UP001165069">
    <property type="component" value="Unassembled WGS sequence"/>
</dbReference>
<name>A0ABQ5QEE6_9BACT</name>
<keyword evidence="3" id="KW-1185">Reference proteome</keyword>
<accession>A0ABQ5QEE6</accession>
<protein>
    <submittedName>
        <fullName evidence="2">Uncharacterized protein</fullName>
    </submittedName>
</protein>
<dbReference type="RefSeq" id="WP_285573505.1">
    <property type="nucleotide sequence ID" value="NZ_BSDE01000002.1"/>
</dbReference>
<gene>
    <name evidence="2" type="ORF">GETHLI_15340</name>
</gene>
<comment type="caution">
    <text evidence="2">The sequence shown here is derived from an EMBL/GenBank/DDBJ whole genome shotgun (WGS) entry which is preliminary data.</text>
</comment>
<feature type="region of interest" description="Disordered" evidence="1">
    <location>
        <begin position="41"/>
        <end position="110"/>
    </location>
</feature>
<organism evidence="2 3">
    <name type="scientific">Geothrix limicola</name>
    <dbReference type="NCBI Taxonomy" id="2927978"/>
    <lineage>
        <taxon>Bacteria</taxon>
        <taxon>Pseudomonadati</taxon>
        <taxon>Acidobacteriota</taxon>
        <taxon>Holophagae</taxon>
        <taxon>Holophagales</taxon>
        <taxon>Holophagaceae</taxon>
        <taxon>Geothrix</taxon>
    </lineage>
</organism>